<evidence type="ECO:0000259" key="2">
    <source>
        <dbReference type="Pfam" id="PF22525"/>
    </source>
</evidence>
<dbReference type="InterPro" id="IPR055201">
    <property type="entry name" value="IHF-like_H2TH"/>
</dbReference>
<evidence type="ECO:0000256" key="1">
    <source>
        <dbReference type="SAM" id="MobiDB-lite"/>
    </source>
</evidence>
<name>A0A1H0TV81_9ACTN</name>
<dbReference type="SUPFAM" id="SSF46946">
    <property type="entry name" value="S13-like H2TH domain"/>
    <property type="match status" value="1"/>
</dbReference>
<feature type="region of interest" description="Disordered" evidence="1">
    <location>
        <begin position="1"/>
        <end position="29"/>
    </location>
</feature>
<keyword evidence="4" id="KW-1185">Reference proteome</keyword>
<proteinExistence type="predicted"/>
<dbReference type="AlphaFoldDB" id="A0A1H0TV81"/>
<sequence>MLVSVAGESSDRPGDGRTDEADTEKADPRCSELTWVGTVAAPIKKTHITEDMVALPQLTEEQRAAALEKAAAARRARAELKERLKRGGTSLAEVLDSADNDETLGKMKVSALLEALPGVGKVRAQQIMERLEIANSRRLRGLGERQRKALLAEFNGA</sequence>
<dbReference type="NCBIfam" id="NF041260">
    <property type="entry name" value="actino_IHF"/>
    <property type="match status" value="1"/>
</dbReference>
<protein>
    <recommendedName>
        <fullName evidence="2">Integration host factor-like helix-two turn-helix domain-containing protein</fullName>
    </recommendedName>
</protein>
<dbReference type="EMBL" id="FNJR01000005">
    <property type="protein sequence ID" value="SDP57843.1"/>
    <property type="molecule type" value="Genomic_DNA"/>
</dbReference>
<dbReference type="Proteomes" id="UP000199497">
    <property type="component" value="Unassembled WGS sequence"/>
</dbReference>
<feature type="domain" description="Integration host factor-like helix-two turn-helix" evidence="2">
    <location>
        <begin position="84"/>
        <end position="154"/>
    </location>
</feature>
<reference evidence="4" key="1">
    <citation type="submission" date="2016-10" db="EMBL/GenBank/DDBJ databases">
        <authorList>
            <person name="Varghese N."/>
            <person name="Submissions S."/>
        </authorList>
    </citation>
    <scope>NUCLEOTIDE SEQUENCE [LARGE SCALE GENOMIC DNA]</scope>
    <source>
        <strain evidence="4">DSM 46732</strain>
    </source>
</reference>
<dbReference type="InterPro" id="IPR047806">
    <property type="entry name" value="IHF_actinobact"/>
</dbReference>
<evidence type="ECO:0000313" key="4">
    <source>
        <dbReference type="Proteomes" id="UP000199497"/>
    </source>
</evidence>
<dbReference type="InterPro" id="IPR010979">
    <property type="entry name" value="Ribosomal_uS13-like_H2TH"/>
</dbReference>
<dbReference type="STRING" id="405564.SAMN04487905_105300"/>
<dbReference type="GO" id="GO:0003676">
    <property type="term" value="F:nucleic acid binding"/>
    <property type="evidence" value="ECO:0007669"/>
    <property type="project" value="InterPro"/>
</dbReference>
<gene>
    <name evidence="3" type="ORF">SAMN04487905_105300</name>
</gene>
<evidence type="ECO:0000313" key="3">
    <source>
        <dbReference type="EMBL" id="SDP57843.1"/>
    </source>
</evidence>
<dbReference type="Pfam" id="PF22525">
    <property type="entry name" value="H2TH_5"/>
    <property type="match status" value="1"/>
</dbReference>
<accession>A0A1H0TV81</accession>
<feature type="compositionally biased region" description="Basic and acidic residues" evidence="1">
    <location>
        <begin position="9"/>
        <end position="29"/>
    </location>
</feature>
<dbReference type="Gene3D" id="1.10.8.50">
    <property type="match status" value="1"/>
</dbReference>
<organism evidence="3 4">
    <name type="scientific">Actinopolyspora xinjiangensis</name>
    <dbReference type="NCBI Taxonomy" id="405564"/>
    <lineage>
        <taxon>Bacteria</taxon>
        <taxon>Bacillati</taxon>
        <taxon>Actinomycetota</taxon>
        <taxon>Actinomycetes</taxon>
        <taxon>Actinopolysporales</taxon>
        <taxon>Actinopolysporaceae</taxon>
        <taxon>Actinopolyspora</taxon>
    </lineage>
</organism>